<dbReference type="Pfam" id="PF00534">
    <property type="entry name" value="Glycos_transf_1"/>
    <property type="match status" value="1"/>
</dbReference>
<evidence type="ECO:0000259" key="1">
    <source>
        <dbReference type="Pfam" id="PF00534"/>
    </source>
</evidence>
<sequence length="374" mass="41990">MRILHFATAGFSGATQVAIDLCGDDAEQQTLLVLRRRPNTPRARIAELRARGLAVELVPRHPHWLTIWRLWRICRRWRPDILVAHGFSDHLWGRYAGLLAGVPHLVQVEHNVRERYGWWRLQQSRWLGRYTDALVGVSDAVRAALLRQGHPASRCLTIHNGIDLSRWPSGPPWEMRESAVVMAARFARQKDHETAIRAARLLVDRGTPLVFYFAGGGNRRWRVRAERLVEQLDVSRWVRFLGPTQELPALYGRVRYCLLSSHYEGLPLALVEGMASGCCALGSDVEGIGEVIADGHTGVLFAHADAQALADRLHDLVADPDRGRQLASAGQRHVRQAFGRQRMRDQYRALFRALIAGSDPRPAAAGATDHRDGA</sequence>
<dbReference type="EC" id="2.4.1.-" evidence="3"/>
<dbReference type="OrthoDB" id="5416057at2"/>
<dbReference type="SUPFAM" id="SSF53756">
    <property type="entry name" value="UDP-Glycosyltransferase/glycogen phosphorylase"/>
    <property type="match status" value="1"/>
</dbReference>
<dbReference type="GO" id="GO:0016757">
    <property type="term" value="F:glycosyltransferase activity"/>
    <property type="evidence" value="ECO:0007669"/>
    <property type="project" value="UniProtKB-KW"/>
</dbReference>
<evidence type="ECO:0000313" key="3">
    <source>
        <dbReference type="EMBL" id="TSE36242.1"/>
    </source>
</evidence>
<evidence type="ECO:0000313" key="4">
    <source>
        <dbReference type="Proteomes" id="UP000318294"/>
    </source>
</evidence>
<comment type="caution">
    <text evidence="3">The sequence shown here is derived from an EMBL/GenBank/DDBJ whole genome shotgun (WGS) entry which is preliminary data.</text>
</comment>
<dbReference type="InterPro" id="IPR001296">
    <property type="entry name" value="Glyco_trans_1"/>
</dbReference>
<evidence type="ECO:0000259" key="2">
    <source>
        <dbReference type="Pfam" id="PF13439"/>
    </source>
</evidence>
<keyword evidence="3" id="KW-0808">Transferase</keyword>
<reference evidence="3 4" key="1">
    <citation type="submission" date="2019-07" db="EMBL/GenBank/DDBJ databases">
        <title>Tepidimonas charontis SPSP-6 draft genome.</title>
        <authorList>
            <person name="Da Costa M.S."/>
            <person name="Froufe H.J.C."/>
            <person name="Egas C."/>
            <person name="Albuquerque L."/>
        </authorList>
    </citation>
    <scope>NUCLEOTIDE SEQUENCE [LARGE SCALE GENOMIC DNA]</scope>
    <source>
        <strain evidence="3 4">SPSP-6</strain>
    </source>
</reference>
<dbReference type="InterPro" id="IPR028098">
    <property type="entry name" value="Glyco_trans_4-like_N"/>
</dbReference>
<accession>A0A554XK94</accession>
<gene>
    <name evidence="3" type="primary">glgM</name>
    <name evidence="3" type="ORF">Tchar_00293</name>
</gene>
<proteinExistence type="predicted"/>
<keyword evidence="4" id="KW-1185">Reference proteome</keyword>
<dbReference type="Pfam" id="PF13439">
    <property type="entry name" value="Glyco_transf_4"/>
    <property type="match status" value="1"/>
</dbReference>
<feature type="domain" description="Glycosyltransferase subfamily 4-like N-terminal" evidence="2">
    <location>
        <begin position="27"/>
        <end position="166"/>
    </location>
</feature>
<protein>
    <submittedName>
        <fullName evidence="3">Alpha-maltose-1-phosphate synthase</fullName>
        <ecNumber evidence="3">2.4.1.-</ecNumber>
    </submittedName>
</protein>
<dbReference type="PANTHER" id="PTHR12526">
    <property type="entry name" value="GLYCOSYLTRANSFERASE"/>
    <property type="match status" value="1"/>
</dbReference>
<dbReference type="AlphaFoldDB" id="A0A554XK94"/>
<keyword evidence="3" id="KW-0328">Glycosyltransferase</keyword>
<dbReference type="PANTHER" id="PTHR12526:SF630">
    <property type="entry name" value="GLYCOSYLTRANSFERASE"/>
    <property type="match status" value="1"/>
</dbReference>
<dbReference type="Gene3D" id="3.40.50.2000">
    <property type="entry name" value="Glycogen Phosphorylase B"/>
    <property type="match status" value="2"/>
</dbReference>
<name>A0A554XK94_9BURK</name>
<feature type="domain" description="Glycosyl transferase family 1" evidence="1">
    <location>
        <begin position="175"/>
        <end position="332"/>
    </location>
</feature>
<dbReference type="Proteomes" id="UP000318294">
    <property type="component" value="Unassembled WGS sequence"/>
</dbReference>
<dbReference type="EMBL" id="VJON01000002">
    <property type="protein sequence ID" value="TSE36242.1"/>
    <property type="molecule type" value="Genomic_DNA"/>
</dbReference>
<organism evidence="3 4">
    <name type="scientific">Tepidimonas charontis</name>
    <dbReference type="NCBI Taxonomy" id="2267262"/>
    <lineage>
        <taxon>Bacteria</taxon>
        <taxon>Pseudomonadati</taxon>
        <taxon>Pseudomonadota</taxon>
        <taxon>Betaproteobacteria</taxon>
        <taxon>Burkholderiales</taxon>
        <taxon>Tepidimonas</taxon>
    </lineage>
</organism>